<reference evidence="1" key="1">
    <citation type="journal article" date="2015" name="Nature">
        <title>Complex archaea that bridge the gap between prokaryotes and eukaryotes.</title>
        <authorList>
            <person name="Spang A."/>
            <person name="Saw J.H."/>
            <person name="Jorgensen S.L."/>
            <person name="Zaremba-Niedzwiedzka K."/>
            <person name="Martijn J."/>
            <person name="Lind A.E."/>
            <person name="van Eijk R."/>
            <person name="Schleper C."/>
            <person name="Guy L."/>
            <person name="Ettema T.J."/>
        </authorList>
    </citation>
    <scope>NUCLEOTIDE SEQUENCE</scope>
</reference>
<proteinExistence type="predicted"/>
<protein>
    <submittedName>
        <fullName evidence="1">Uncharacterized protein</fullName>
    </submittedName>
</protein>
<evidence type="ECO:0000313" key="1">
    <source>
        <dbReference type="EMBL" id="KKL62130.1"/>
    </source>
</evidence>
<dbReference type="AlphaFoldDB" id="A0A0F9FXP3"/>
<name>A0A0F9FXP3_9ZZZZ</name>
<gene>
    <name evidence="1" type="ORF">LCGC14_2188320</name>
</gene>
<dbReference type="EMBL" id="LAZR01028588">
    <property type="protein sequence ID" value="KKL62130.1"/>
    <property type="molecule type" value="Genomic_DNA"/>
</dbReference>
<accession>A0A0F9FXP3</accession>
<organism evidence="1">
    <name type="scientific">marine sediment metagenome</name>
    <dbReference type="NCBI Taxonomy" id="412755"/>
    <lineage>
        <taxon>unclassified sequences</taxon>
        <taxon>metagenomes</taxon>
        <taxon>ecological metagenomes</taxon>
    </lineage>
</organism>
<sequence length="69" mass="8031">MKIKIPWKTIESWPADGKRRVIPHIGLTALHLPATTMRCELLLVDDGDYQLRRIRTIRGWSNPDRITPI</sequence>
<comment type="caution">
    <text evidence="1">The sequence shown here is derived from an EMBL/GenBank/DDBJ whole genome shotgun (WGS) entry which is preliminary data.</text>
</comment>